<feature type="signal peptide" evidence="2">
    <location>
        <begin position="1"/>
        <end position="31"/>
    </location>
</feature>
<evidence type="ECO:0000256" key="2">
    <source>
        <dbReference type="SAM" id="SignalP"/>
    </source>
</evidence>
<dbReference type="InterPro" id="IPR021204">
    <property type="entry name" value="Integr_conj_element_PFL4711"/>
</dbReference>
<protein>
    <submittedName>
        <fullName evidence="3">Integrating conjugative element protein</fullName>
    </submittedName>
</protein>
<reference evidence="4" key="1">
    <citation type="submission" date="2016-07" db="EMBL/GenBank/DDBJ databases">
        <title>Nontailed viruses are major unrecognized killers of bacteria in the ocean.</title>
        <authorList>
            <person name="Kauffman K."/>
            <person name="Hussain F."/>
            <person name="Yang J."/>
            <person name="Arevalo P."/>
            <person name="Brown J."/>
            <person name="Cutler M."/>
            <person name="Kelly L."/>
            <person name="Polz M.F."/>
        </authorList>
    </citation>
    <scope>NUCLEOTIDE SEQUENCE [LARGE SCALE GENOMIC DNA]</scope>
    <source>
        <strain evidence="4">10N.261.48.B5</strain>
    </source>
</reference>
<proteinExistence type="predicted"/>
<name>A0A2N7JWP9_VIBSP</name>
<accession>A0A2N7JWP9</accession>
<evidence type="ECO:0000313" key="4">
    <source>
        <dbReference type="Proteomes" id="UP000235533"/>
    </source>
</evidence>
<sequence>MLYRTITMKPTLTLLTLATLSGLTLSHTSFARESDVLDYAIGGGPVISLPARENNIKSTKLGLGWDANLQCGQLDPKLTVENQLNGVTDGFQDMMGSVLRSATSAVASLPGYLIQKEDPGLYDLLTNGVLQGKFDFDNGLTSCEGMSETMGDTLSNNDYYTQAKAELWAKEARRGDAVKAKKNVLNDMGNSGITWRSGRKAGGRGQPTIKPTQDSAEVGFEMLVKGKKNDDKAKKKGLYRFWDSPEALSDWVTTTIGSQSIQTGVDQSKVESQSGIGLSPDVAKETEVLMIELNQAVLTNTASEHFPQALIEALNEGQAKDGTFQRIASELALAHTIEKALMARRALLTGQKEVYIAQNKPAKKAVRQSVALLEDEINALRFEAEARQTISSLTATQYMQSHYEKRNQITVKSEESESVFLNHSFNKEAE</sequence>
<evidence type="ECO:0000313" key="3">
    <source>
        <dbReference type="EMBL" id="PMM64285.1"/>
    </source>
</evidence>
<gene>
    <name evidence="3" type="ORF">BCT54_17835</name>
</gene>
<dbReference type="Proteomes" id="UP000235533">
    <property type="component" value="Unassembled WGS sequence"/>
</dbReference>
<organism evidence="3 4">
    <name type="scientific">Vibrio splendidus</name>
    <dbReference type="NCBI Taxonomy" id="29497"/>
    <lineage>
        <taxon>Bacteria</taxon>
        <taxon>Pseudomonadati</taxon>
        <taxon>Pseudomonadota</taxon>
        <taxon>Gammaproteobacteria</taxon>
        <taxon>Vibrionales</taxon>
        <taxon>Vibrionaceae</taxon>
        <taxon>Vibrio</taxon>
    </lineage>
</organism>
<feature type="chain" id="PRO_5014866553" evidence="2">
    <location>
        <begin position="32"/>
        <end position="430"/>
    </location>
</feature>
<feature type="region of interest" description="Disordered" evidence="1">
    <location>
        <begin position="193"/>
        <end position="212"/>
    </location>
</feature>
<dbReference type="NCBIfam" id="TIGR03755">
    <property type="entry name" value="conj_TIGR03755"/>
    <property type="match status" value="1"/>
</dbReference>
<dbReference type="EMBL" id="MCZF01000027">
    <property type="protein sequence ID" value="PMM64285.1"/>
    <property type="molecule type" value="Genomic_DNA"/>
</dbReference>
<dbReference type="AlphaFoldDB" id="A0A2N7JWP9"/>
<evidence type="ECO:0000256" key="1">
    <source>
        <dbReference type="SAM" id="MobiDB-lite"/>
    </source>
</evidence>
<comment type="caution">
    <text evidence="3">The sequence shown here is derived from an EMBL/GenBank/DDBJ whole genome shotgun (WGS) entry which is preliminary data.</text>
</comment>
<keyword evidence="2" id="KW-0732">Signal</keyword>